<dbReference type="Proteomes" id="UP001321741">
    <property type="component" value="Chromosome"/>
</dbReference>
<protein>
    <submittedName>
        <fullName evidence="1">Uncharacterized protein</fullName>
    </submittedName>
</protein>
<gene>
    <name evidence="1" type="ORF">KIM322_03010</name>
</gene>
<dbReference type="RefSeq" id="WP_317637759.1">
    <property type="nucleotide sequence ID" value="NZ_AP026803.1"/>
</dbReference>
<organism evidence="1 2">
    <name type="scientific">Lactobacillus xylocopicola</name>
    <dbReference type="NCBI Taxonomy" id="2976676"/>
    <lineage>
        <taxon>Bacteria</taxon>
        <taxon>Bacillati</taxon>
        <taxon>Bacillota</taxon>
        <taxon>Bacilli</taxon>
        <taxon>Lactobacillales</taxon>
        <taxon>Lactobacillaceae</taxon>
        <taxon>Lactobacillus</taxon>
    </lineage>
</organism>
<proteinExistence type="predicted"/>
<name>A0ABN6SI89_9LACO</name>
<sequence length="117" mass="13163">MNSSNQQITKGLFEKYQEKQNKVFGQKIFPLSATYIFSLKNGLTLNVTEYPELKQLGYWIQPADQINLRVWSHLSQPALAQKFSEITGIKSEQYYLGAVSGVQDLWSANSAAGNDLS</sequence>
<evidence type="ECO:0000313" key="2">
    <source>
        <dbReference type="Proteomes" id="UP001321741"/>
    </source>
</evidence>
<evidence type="ECO:0000313" key="1">
    <source>
        <dbReference type="EMBL" id="BDR60040.1"/>
    </source>
</evidence>
<accession>A0ABN6SI89</accession>
<dbReference type="EMBL" id="AP026803">
    <property type="protein sequence ID" value="BDR60040.1"/>
    <property type="molecule type" value="Genomic_DNA"/>
</dbReference>
<reference evidence="1 2" key="1">
    <citation type="journal article" date="2023" name="Microbiol. Spectr.">
        <title>Symbiosis of Carpenter Bees with Uncharacterized Lactic Acid Bacteria Showing NAD Auxotrophy.</title>
        <authorList>
            <person name="Kawasaki S."/>
            <person name="Ozawa K."/>
            <person name="Mori T."/>
            <person name="Yamamoto A."/>
            <person name="Ito M."/>
            <person name="Ohkuma M."/>
            <person name="Sakamoto M."/>
            <person name="Matsutani M."/>
        </authorList>
    </citation>
    <scope>NUCLEOTIDE SEQUENCE [LARGE SCALE GENOMIC DNA]</scope>
    <source>
        <strain evidence="1 2">Kim32-2</strain>
    </source>
</reference>
<keyword evidence="2" id="KW-1185">Reference proteome</keyword>